<evidence type="ECO:0000313" key="4">
    <source>
        <dbReference type="EMBL" id="EFC41306.1"/>
    </source>
</evidence>
<feature type="compositionally biased region" description="Basic and acidic residues" evidence="2">
    <location>
        <begin position="358"/>
        <end position="380"/>
    </location>
</feature>
<feature type="region of interest" description="Disordered" evidence="2">
    <location>
        <begin position="488"/>
        <end position="513"/>
    </location>
</feature>
<evidence type="ECO:0000259" key="3">
    <source>
        <dbReference type="PROSITE" id="PS50132"/>
    </source>
</evidence>
<feature type="domain" description="RGS" evidence="3">
    <location>
        <begin position="674"/>
        <end position="793"/>
    </location>
</feature>
<dbReference type="GeneID" id="8856056"/>
<dbReference type="Proteomes" id="UP000006671">
    <property type="component" value="Unassembled WGS sequence"/>
</dbReference>
<dbReference type="PANTHER" id="PTHR45746:SF6">
    <property type="entry name" value="LP21163P"/>
    <property type="match status" value="1"/>
</dbReference>
<dbReference type="SMART" id="SM00315">
    <property type="entry name" value="RGS"/>
    <property type="match status" value="1"/>
</dbReference>
<dbReference type="PROSITE" id="PS50132">
    <property type="entry name" value="RGS"/>
    <property type="match status" value="1"/>
</dbReference>
<organism evidence="5">
    <name type="scientific">Naegleria gruberi</name>
    <name type="common">Amoeba</name>
    <dbReference type="NCBI Taxonomy" id="5762"/>
    <lineage>
        <taxon>Eukaryota</taxon>
        <taxon>Discoba</taxon>
        <taxon>Heterolobosea</taxon>
        <taxon>Tetramitia</taxon>
        <taxon>Eutetramitia</taxon>
        <taxon>Vahlkampfiidae</taxon>
        <taxon>Naegleria</taxon>
    </lineage>
</organism>
<evidence type="ECO:0000256" key="2">
    <source>
        <dbReference type="SAM" id="MobiDB-lite"/>
    </source>
</evidence>
<gene>
    <name evidence="4" type="ORF">NAEGRDRAFT_70749</name>
</gene>
<sequence length="835" mass="95613">MIQEHLNGDSTSVERTVFQQDSSPIRLRSLKPSHQLSPSYKSPKSQTPSKTKLSQSPPPSSNSKRMMRANHARCQAFEKSPDLRMQKVSHDKENQEMDISPHNNETILSPPKLVLSKSNSGLRKPLSPISPQMMEDSPLENIKRKTPNRYSPYLLKSVLKNANSPRNVSPLVRNSATFKRKSPHNRSTPNNYSKHSNDPNRMSESPDADCIQLETPPHILQQEDNKKFIGEQSTIRVKPIQFQAPTSSANEPFSPIAQTNHIPQQATSSTFRSPFKTPSYIKKRQALAEDLGMAFEDSYSRSAKKNATTQNPLKNPFTPNSFKQIKVIPDKAFRMMVGNTAQQQVVEEPKKKKSIIRSMRDYRKNKKESLKSKLRGDSPPKDYSSSTDSLKKSRSPARKRKFDETEEEIQGGATVLSNLGVLIDQSTVTSSAPVANTNQNDFMIAADIEIESDGEDVVIEELEHAACESPTKKIKSEQGRPLWSRLKKALTKKKSNPEEDDEESKQPKNTLRRKLSKKGLQAFRSNQVQQVQNNLSNPNLLSTQDFNNEGPLRKQRSFGENYFSSMVHGRKQQQQQMEEQSADLHNISFDETDLNKHKNRQFQLQDDLQEQFLNNMKMVKHTDSNLKSSFTNNTTIAATTNECVKNFKIPSLNLKNVPTLQLAPKEEKPTFTYSFVEIINTPHHREYFTKHCINEYNSENIEFWCAVRLEYSYLRDRSQRYQMAIKLLNEYVDLSSDKALNIDKKSILQVKTRINDETDDLSDLFDSITNHVETVMMDSFKRFQLLPIYQEMIAHHKTIISENNKTDLDTPRGTNFKNKMFSFLSPKGLIKQQHD</sequence>
<feature type="compositionally biased region" description="Polar residues" evidence="2">
    <location>
        <begin position="160"/>
        <end position="177"/>
    </location>
</feature>
<dbReference type="InterPro" id="IPR036305">
    <property type="entry name" value="RGS_sf"/>
</dbReference>
<dbReference type="InParanoid" id="D2VP68"/>
<dbReference type="GO" id="GO:0009968">
    <property type="term" value="P:negative regulation of signal transduction"/>
    <property type="evidence" value="ECO:0007669"/>
    <property type="project" value="UniProtKB-KW"/>
</dbReference>
<dbReference type="OrthoDB" id="10439246at2759"/>
<feature type="region of interest" description="Disordered" evidence="2">
    <location>
        <begin position="1"/>
        <end position="148"/>
    </location>
</feature>
<dbReference type="PANTHER" id="PTHR45746">
    <property type="entry name" value="LP21163P"/>
    <property type="match status" value="1"/>
</dbReference>
<protein>
    <submittedName>
        <fullName evidence="4">Predicted protein</fullName>
    </submittedName>
</protein>
<feature type="region of interest" description="Disordered" evidence="2">
    <location>
        <begin position="160"/>
        <end position="209"/>
    </location>
</feature>
<dbReference type="VEuPathDB" id="AmoebaDB:NAEGRDRAFT_70749"/>
<dbReference type="GO" id="GO:0008277">
    <property type="term" value="P:regulation of G protein-coupled receptor signaling pathway"/>
    <property type="evidence" value="ECO:0007669"/>
    <property type="project" value="InterPro"/>
</dbReference>
<reference evidence="4 5" key="1">
    <citation type="journal article" date="2010" name="Cell">
        <title>The genome of Naegleria gruberi illuminates early eukaryotic versatility.</title>
        <authorList>
            <person name="Fritz-Laylin L.K."/>
            <person name="Prochnik S.E."/>
            <person name="Ginger M.L."/>
            <person name="Dacks J.B."/>
            <person name="Carpenter M.L."/>
            <person name="Field M.C."/>
            <person name="Kuo A."/>
            <person name="Paredez A."/>
            <person name="Chapman J."/>
            <person name="Pham J."/>
            <person name="Shu S."/>
            <person name="Neupane R."/>
            <person name="Cipriano M."/>
            <person name="Mancuso J."/>
            <person name="Tu H."/>
            <person name="Salamov A."/>
            <person name="Lindquist E."/>
            <person name="Shapiro H."/>
            <person name="Lucas S."/>
            <person name="Grigoriev I.V."/>
            <person name="Cande W.Z."/>
            <person name="Fulton C."/>
            <person name="Rokhsar D.S."/>
            <person name="Dawson S.C."/>
        </authorList>
    </citation>
    <scope>NUCLEOTIDE SEQUENCE [LARGE SCALE GENOMIC DNA]</scope>
    <source>
        <strain evidence="4 5">NEG-M</strain>
    </source>
</reference>
<dbReference type="InterPro" id="IPR047016">
    <property type="entry name" value="RGS6/7/9/11"/>
</dbReference>
<feature type="compositionally biased region" description="Basic and acidic residues" evidence="2">
    <location>
        <begin position="79"/>
        <end position="95"/>
    </location>
</feature>
<dbReference type="InterPro" id="IPR016137">
    <property type="entry name" value="RGS"/>
</dbReference>
<dbReference type="RefSeq" id="XP_002674050.1">
    <property type="nucleotide sequence ID" value="XM_002674004.1"/>
</dbReference>
<dbReference type="GO" id="GO:0005096">
    <property type="term" value="F:GTPase activator activity"/>
    <property type="evidence" value="ECO:0007669"/>
    <property type="project" value="TreeGrafter"/>
</dbReference>
<feature type="region of interest" description="Disordered" evidence="2">
    <location>
        <begin position="343"/>
        <end position="406"/>
    </location>
</feature>
<name>D2VP68_NAEGR</name>
<evidence type="ECO:0000256" key="1">
    <source>
        <dbReference type="ARBA" id="ARBA00022700"/>
    </source>
</evidence>
<feature type="region of interest" description="Disordered" evidence="2">
    <location>
        <begin position="535"/>
        <end position="555"/>
    </location>
</feature>
<feature type="compositionally biased region" description="Low complexity" evidence="2">
    <location>
        <begin position="535"/>
        <end position="544"/>
    </location>
</feature>
<feature type="compositionally biased region" description="Polar residues" evidence="2">
    <location>
        <begin position="185"/>
        <end position="203"/>
    </location>
</feature>
<dbReference type="InterPro" id="IPR044926">
    <property type="entry name" value="RGS_subdomain_2"/>
</dbReference>
<dbReference type="OMA" id="PHHREYF"/>
<dbReference type="Pfam" id="PF00615">
    <property type="entry name" value="RGS"/>
    <property type="match status" value="1"/>
</dbReference>
<proteinExistence type="predicted"/>
<accession>D2VP68</accession>
<dbReference type="KEGG" id="ngr:NAEGRDRAFT_70749"/>
<dbReference type="Gene3D" id="1.10.167.10">
    <property type="entry name" value="Regulator of G-protein Signalling 4, domain 2"/>
    <property type="match status" value="1"/>
</dbReference>
<dbReference type="SUPFAM" id="SSF48097">
    <property type="entry name" value="Regulator of G-protein signaling, RGS"/>
    <property type="match status" value="1"/>
</dbReference>
<keyword evidence="1" id="KW-0734">Signal transduction inhibitor</keyword>
<feature type="compositionally biased region" description="Low complexity" evidence="2">
    <location>
        <begin position="37"/>
        <end position="55"/>
    </location>
</feature>
<feature type="compositionally biased region" description="Polar residues" evidence="2">
    <location>
        <begin position="8"/>
        <end position="23"/>
    </location>
</feature>
<evidence type="ECO:0000313" key="5">
    <source>
        <dbReference type="Proteomes" id="UP000006671"/>
    </source>
</evidence>
<dbReference type="STRING" id="5762.D2VP68"/>
<dbReference type="AlphaFoldDB" id="D2VP68"/>
<dbReference type="EMBL" id="GG738886">
    <property type="protein sequence ID" value="EFC41306.1"/>
    <property type="molecule type" value="Genomic_DNA"/>
</dbReference>
<keyword evidence="5" id="KW-1185">Reference proteome</keyword>
<dbReference type="GO" id="GO:0005737">
    <property type="term" value="C:cytoplasm"/>
    <property type="evidence" value="ECO:0007669"/>
    <property type="project" value="TreeGrafter"/>
</dbReference>